<reference evidence="4 5" key="1">
    <citation type="submission" date="2019-03" db="EMBL/GenBank/DDBJ databases">
        <authorList>
            <person name="Kim M.K.M."/>
        </authorList>
    </citation>
    <scope>NUCLEOTIDE SEQUENCE [LARGE SCALE GENOMIC DNA]</scope>
    <source>
        <strain evidence="4 5">18JY21-1</strain>
    </source>
</reference>
<dbReference type="Pfam" id="PF08220">
    <property type="entry name" value="HTH_DeoR"/>
    <property type="match status" value="1"/>
</dbReference>
<dbReference type="SMART" id="SM01134">
    <property type="entry name" value="DeoRC"/>
    <property type="match status" value="1"/>
</dbReference>
<dbReference type="AlphaFoldDB" id="A0A4R4EDE3"/>
<dbReference type="Pfam" id="PF00455">
    <property type="entry name" value="DeoRC"/>
    <property type="match status" value="1"/>
</dbReference>
<dbReference type="InterPro" id="IPR014036">
    <property type="entry name" value="DeoR-like_C"/>
</dbReference>
<evidence type="ECO:0000256" key="1">
    <source>
        <dbReference type="ARBA" id="ARBA00023015"/>
    </source>
</evidence>
<dbReference type="InterPro" id="IPR050313">
    <property type="entry name" value="Carb_Metab_HTH_regulators"/>
</dbReference>
<evidence type="ECO:0000313" key="5">
    <source>
        <dbReference type="Proteomes" id="UP000295418"/>
    </source>
</evidence>
<keyword evidence="5" id="KW-1185">Reference proteome</keyword>
<sequence length="249" mass="27704">MTALKRQEKIMELLLSNGEVKVLEISELLGVTGKTIREDLAKLELQGLLMRVHGGAVRQTDKRIGSFPNRISQTEHLHQKKAVAMKAIHLIEAGDIIALDGGSSTLEIARVLPNAPLTVITNDLYIIRELVEKDQISLIVPGGYRKRNLLVSGEAVRMLGKLNIQKVFISATGLHLDYGLSIYTTELAEQKQALLEQAKYRYCVADHTKFDKYALMTFAQFTDVDRIITDDGLPDETRSRYAATGVSID</sequence>
<dbReference type="SUPFAM" id="SSF46785">
    <property type="entry name" value="Winged helix' DNA-binding domain"/>
    <property type="match status" value="1"/>
</dbReference>
<dbReference type="InterPro" id="IPR037171">
    <property type="entry name" value="NagB/RpiA_transferase-like"/>
</dbReference>
<gene>
    <name evidence="4" type="ORF">E0485_14700</name>
</gene>
<dbReference type="InterPro" id="IPR036390">
    <property type="entry name" value="WH_DNA-bd_sf"/>
</dbReference>
<evidence type="ECO:0000256" key="2">
    <source>
        <dbReference type="ARBA" id="ARBA00023163"/>
    </source>
</evidence>
<dbReference type="SMART" id="SM00420">
    <property type="entry name" value="HTH_DEOR"/>
    <property type="match status" value="1"/>
</dbReference>
<evidence type="ECO:0000259" key="3">
    <source>
        <dbReference type="PROSITE" id="PS51000"/>
    </source>
</evidence>
<dbReference type="Gene3D" id="1.10.10.10">
    <property type="entry name" value="Winged helix-like DNA-binding domain superfamily/Winged helix DNA-binding domain"/>
    <property type="match status" value="1"/>
</dbReference>
<name>A0A4R4EDE3_9BACL</name>
<dbReference type="GO" id="GO:0003700">
    <property type="term" value="F:DNA-binding transcription factor activity"/>
    <property type="evidence" value="ECO:0007669"/>
    <property type="project" value="InterPro"/>
</dbReference>
<proteinExistence type="predicted"/>
<dbReference type="SUPFAM" id="SSF100950">
    <property type="entry name" value="NagB/RpiA/CoA transferase-like"/>
    <property type="match status" value="1"/>
</dbReference>
<organism evidence="4 5">
    <name type="scientific">Paenibacillus albiflavus</name>
    <dbReference type="NCBI Taxonomy" id="2545760"/>
    <lineage>
        <taxon>Bacteria</taxon>
        <taxon>Bacillati</taxon>
        <taxon>Bacillota</taxon>
        <taxon>Bacilli</taxon>
        <taxon>Bacillales</taxon>
        <taxon>Paenibacillaceae</taxon>
        <taxon>Paenibacillus</taxon>
    </lineage>
</organism>
<dbReference type="PANTHER" id="PTHR30363">
    <property type="entry name" value="HTH-TYPE TRANSCRIPTIONAL REGULATOR SRLR-RELATED"/>
    <property type="match status" value="1"/>
</dbReference>
<dbReference type="EMBL" id="SKFG01000014">
    <property type="protein sequence ID" value="TCZ76191.1"/>
    <property type="molecule type" value="Genomic_DNA"/>
</dbReference>
<keyword evidence="1" id="KW-0805">Transcription regulation</keyword>
<protein>
    <submittedName>
        <fullName evidence="4">DeoR/GlpR transcriptional regulator</fullName>
    </submittedName>
</protein>
<evidence type="ECO:0000313" key="4">
    <source>
        <dbReference type="EMBL" id="TCZ76191.1"/>
    </source>
</evidence>
<accession>A0A4R4EDE3</accession>
<dbReference type="InterPro" id="IPR036388">
    <property type="entry name" value="WH-like_DNA-bd_sf"/>
</dbReference>
<comment type="caution">
    <text evidence="4">The sequence shown here is derived from an EMBL/GenBank/DDBJ whole genome shotgun (WGS) entry which is preliminary data.</text>
</comment>
<feature type="domain" description="HTH deoR-type" evidence="3">
    <location>
        <begin position="3"/>
        <end position="58"/>
    </location>
</feature>
<dbReference type="OrthoDB" id="9797223at2"/>
<dbReference type="PROSITE" id="PS51000">
    <property type="entry name" value="HTH_DEOR_2"/>
    <property type="match status" value="1"/>
</dbReference>
<keyword evidence="2" id="KW-0804">Transcription</keyword>
<dbReference type="InterPro" id="IPR001034">
    <property type="entry name" value="DeoR_HTH"/>
</dbReference>
<dbReference type="PRINTS" id="PR00037">
    <property type="entry name" value="HTHLACR"/>
</dbReference>
<dbReference type="PANTHER" id="PTHR30363:SF44">
    <property type="entry name" value="AGA OPERON TRANSCRIPTIONAL REPRESSOR-RELATED"/>
    <property type="match status" value="1"/>
</dbReference>
<dbReference type="Proteomes" id="UP000295418">
    <property type="component" value="Unassembled WGS sequence"/>
</dbReference>